<dbReference type="InterPro" id="IPR025668">
    <property type="entry name" value="Tnp_DDE_dom"/>
</dbReference>
<dbReference type="EMBL" id="RWIU01000012">
    <property type="protein sequence ID" value="RSK38472.1"/>
    <property type="molecule type" value="Genomic_DNA"/>
</dbReference>
<dbReference type="Proteomes" id="UP000270291">
    <property type="component" value="Unassembled WGS sequence"/>
</dbReference>
<organism evidence="2 3">
    <name type="scientific">Hymenobacter perfusus</name>
    <dbReference type="NCBI Taxonomy" id="1236770"/>
    <lineage>
        <taxon>Bacteria</taxon>
        <taxon>Pseudomonadati</taxon>
        <taxon>Bacteroidota</taxon>
        <taxon>Cytophagia</taxon>
        <taxon>Cytophagales</taxon>
        <taxon>Hymenobacteraceae</taxon>
        <taxon>Hymenobacter</taxon>
    </lineage>
</organism>
<dbReference type="OrthoDB" id="1454687at2"/>
<protein>
    <recommendedName>
        <fullName evidence="1">Transposase DDE domain-containing protein</fullName>
    </recommendedName>
</protein>
<evidence type="ECO:0000259" key="1">
    <source>
        <dbReference type="Pfam" id="PF13751"/>
    </source>
</evidence>
<keyword evidence="3" id="KW-1185">Reference proteome</keyword>
<name>A0A3R9NP56_9BACT</name>
<reference evidence="2 3" key="1">
    <citation type="submission" date="2018-12" db="EMBL/GenBank/DDBJ databases">
        <authorList>
            <person name="Feng G."/>
            <person name="Zhu H."/>
        </authorList>
    </citation>
    <scope>NUCLEOTIDE SEQUENCE [LARGE SCALE GENOMIC DNA]</scope>
    <source>
        <strain evidence="2 3">LMG 26000</strain>
    </source>
</reference>
<dbReference type="AlphaFoldDB" id="A0A3R9NP56"/>
<sequence length="99" mass="11311">MRWVRQSTVEPVFGNLIHHYGLRRMNVRGHAGAHKTMLLTAVAYNLKKLLKCQPQFQVSAAMALPQPLVAAKRSNQRRKSRFAAAMWVSAPRFRARATR</sequence>
<comment type="caution">
    <text evidence="2">The sequence shown here is derived from an EMBL/GenBank/DDBJ whole genome shotgun (WGS) entry which is preliminary data.</text>
</comment>
<proteinExistence type="predicted"/>
<gene>
    <name evidence="2" type="ORF">EI293_21780</name>
</gene>
<evidence type="ECO:0000313" key="2">
    <source>
        <dbReference type="EMBL" id="RSK38472.1"/>
    </source>
</evidence>
<dbReference type="Pfam" id="PF13751">
    <property type="entry name" value="DDE_Tnp_1_6"/>
    <property type="match status" value="1"/>
</dbReference>
<feature type="domain" description="Transposase DDE" evidence="1">
    <location>
        <begin position="5"/>
        <end position="50"/>
    </location>
</feature>
<accession>A0A3R9NP56</accession>
<evidence type="ECO:0000313" key="3">
    <source>
        <dbReference type="Proteomes" id="UP000270291"/>
    </source>
</evidence>